<accession>A0ABN7WHZ2</accession>
<reference evidence="1 2" key="1">
    <citation type="submission" date="2021-06" db="EMBL/GenBank/DDBJ databases">
        <authorList>
            <person name="Kallberg Y."/>
            <person name="Tangrot J."/>
            <person name="Rosling A."/>
        </authorList>
    </citation>
    <scope>NUCLEOTIDE SEQUENCE [LARGE SCALE GENOMIC DNA]</scope>
    <source>
        <strain evidence="1 2">120-4 pot B 10/14</strain>
    </source>
</reference>
<proteinExistence type="predicted"/>
<keyword evidence="2" id="KW-1185">Reference proteome</keyword>
<name>A0ABN7WHZ2_GIGMA</name>
<comment type="caution">
    <text evidence="1">The sequence shown here is derived from an EMBL/GenBank/DDBJ whole genome shotgun (WGS) entry which is preliminary data.</text>
</comment>
<evidence type="ECO:0000313" key="1">
    <source>
        <dbReference type="EMBL" id="CAG8832690.1"/>
    </source>
</evidence>
<evidence type="ECO:0000313" key="2">
    <source>
        <dbReference type="Proteomes" id="UP000789901"/>
    </source>
</evidence>
<dbReference type="EMBL" id="CAJVQB010045851">
    <property type="protein sequence ID" value="CAG8832690.1"/>
    <property type="molecule type" value="Genomic_DNA"/>
</dbReference>
<dbReference type="Proteomes" id="UP000789901">
    <property type="component" value="Unassembled WGS sequence"/>
</dbReference>
<sequence length="304" mass="34667">DSTRIKEGYKEVKENVLSEECHGLREKKGDMSSIKDSINIAVSYDSSNYYTITQKQSTLLRHQSSSLSLDSTITPETTDSESKTIDSYIPNINANIMLKRLAIPIDLLKHSGRKTDNNEKGSDLMEFIKKRLDIFNNLGDAINKNVNSLVVKNPLPLLLQHRRHILDVSSVSLSFFKKEGHVFSEAICRIIENDNDDDNNEFDLFEIDHAGEIPRKNSSPVFISSASSKAGNQHLDEYIHVDGFSYMDESVEEEYYDTSHPEKFEITEHCLTSSLIDSHLSTFSTFSQDKQRDDEDILQDYEEL</sequence>
<gene>
    <name evidence="1" type="ORF">GMARGA_LOCUS31180</name>
</gene>
<protein>
    <submittedName>
        <fullName evidence="1">8832_t:CDS:1</fullName>
    </submittedName>
</protein>
<feature type="non-terminal residue" evidence="1">
    <location>
        <position position="1"/>
    </location>
</feature>
<organism evidence="1 2">
    <name type="scientific">Gigaspora margarita</name>
    <dbReference type="NCBI Taxonomy" id="4874"/>
    <lineage>
        <taxon>Eukaryota</taxon>
        <taxon>Fungi</taxon>
        <taxon>Fungi incertae sedis</taxon>
        <taxon>Mucoromycota</taxon>
        <taxon>Glomeromycotina</taxon>
        <taxon>Glomeromycetes</taxon>
        <taxon>Diversisporales</taxon>
        <taxon>Gigasporaceae</taxon>
        <taxon>Gigaspora</taxon>
    </lineage>
</organism>